<organism evidence="2 3">
    <name type="scientific">Xenopus laevis</name>
    <name type="common">African clawed frog</name>
    <dbReference type="NCBI Taxonomy" id="8355"/>
    <lineage>
        <taxon>Eukaryota</taxon>
        <taxon>Metazoa</taxon>
        <taxon>Chordata</taxon>
        <taxon>Craniata</taxon>
        <taxon>Vertebrata</taxon>
        <taxon>Euteleostomi</taxon>
        <taxon>Amphibia</taxon>
        <taxon>Batrachia</taxon>
        <taxon>Anura</taxon>
        <taxon>Pipoidea</taxon>
        <taxon>Pipidae</taxon>
        <taxon>Xenopodinae</taxon>
        <taxon>Xenopus</taxon>
        <taxon>Xenopus</taxon>
    </lineage>
</organism>
<protein>
    <submittedName>
        <fullName evidence="2">Uncharacterized protein</fullName>
    </submittedName>
</protein>
<keyword evidence="1" id="KW-0732">Signal</keyword>
<proteinExistence type="predicted"/>
<dbReference type="EMBL" id="CM004481">
    <property type="protein sequence ID" value="OCT66377.1"/>
    <property type="molecule type" value="Genomic_DNA"/>
</dbReference>
<dbReference type="AlphaFoldDB" id="A0A974H687"/>
<evidence type="ECO:0000313" key="2">
    <source>
        <dbReference type="EMBL" id="OCT66377.1"/>
    </source>
</evidence>
<evidence type="ECO:0000256" key="1">
    <source>
        <dbReference type="SAM" id="SignalP"/>
    </source>
</evidence>
<accession>A0A974H687</accession>
<name>A0A974H687_XENLA</name>
<feature type="chain" id="PRO_5037262168" evidence="1">
    <location>
        <begin position="18"/>
        <end position="81"/>
    </location>
</feature>
<reference evidence="3" key="1">
    <citation type="journal article" date="2016" name="Nature">
        <title>Genome evolution in the allotetraploid frog Xenopus laevis.</title>
        <authorList>
            <person name="Session A.M."/>
            <person name="Uno Y."/>
            <person name="Kwon T."/>
            <person name="Chapman J.A."/>
            <person name="Toyoda A."/>
            <person name="Takahashi S."/>
            <person name="Fukui A."/>
            <person name="Hikosaka A."/>
            <person name="Suzuki A."/>
            <person name="Kondo M."/>
            <person name="van Heeringen S.J."/>
            <person name="Quigley I."/>
            <person name="Heinz S."/>
            <person name="Ogino H."/>
            <person name="Ochi H."/>
            <person name="Hellsten U."/>
            <person name="Lyons J.B."/>
            <person name="Simakov O."/>
            <person name="Putnam N."/>
            <person name="Stites J."/>
            <person name="Kuroki Y."/>
            <person name="Tanaka T."/>
            <person name="Michiue T."/>
            <person name="Watanabe M."/>
            <person name="Bogdanovic O."/>
            <person name="Lister R."/>
            <person name="Georgiou G."/>
            <person name="Paranjpe S.S."/>
            <person name="van Kruijsbergen I."/>
            <person name="Shu S."/>
            <person name="Carlson J."/>
            <person name="Kinoshita T."/>
            <person name="Ohta Y."/>
            <person name="Mawaribuchi S."/>
            <person name="Jenkins J."/>
            <person name="Grimwood J."/>
            <person name="Schmutz J."/>
            <person name="Mitros T."/>
            <person name="Mozaffari S.V."/>
            <person name="Suzuki Y."/>
            <person name="Haramoto Y."/>
            <person name="Yamamoto T.S."/>
            <person name="Takagi C."/>
            <person name="Heald R."/>
            <person name="Miller K."/>
            <person name="Haudenschild C."/>
            <person name="Kitzman J."/>
            <person name="Nakayama T."/>
            <person name="Izutsu Y."/>
            <person name="Robert J."/>
            <person name="Fortriede J."/>
            <person name="Burns K."/>
            <person name="Lotay V."/>
            <person name="Karimi K."/>
            <person name="Yasuoka Y."/>
            <person name="Dichmann D.S."/>
            <person name="Flajnik M.F."/>
            <person name="Houston D.W."/>
            <person name="Shendure J."/>
            <person name="DuPasquier L."/>
            <person name="Vize P.D."/>
            <person name="Zorn A.M."/>
            <person name="Ito M."/>
            <person name="Marcotte E.M."/>
            <person name="Wallingford J.B."/>
            <person name="Ito Y."/>
            <person name="Asashima M."/>
            <person name="Ueno N."/>
            <person name="Matsuda Y."/>
            <person name="Veenstra G.J."/>
            <person name="Fujiyama A."/>
            <person name="Harland R.M."/>
            <person name="Taira M."/>
            <person name="Rokhsar D.S."/>
        </authorList>
    </citation>
    <scope>NUCLEOTIDE SEQUENCE [LARGE SCALE GENOMIC DNA]</scope>
    <source>
        <strain evidence="3">J</strain>
    </source>
</reference>
<feature type="signal peptide" evidence="1">
    <location>
        <begin position="1"/>
        <end position="17"/>
    </location>
</feature>
<sequence length="81" mass="9490">MEKVLLLFLLLFNSLAAFHPGIQTAIFLGPQVIEMKMFRKWVKMYLINKEGLGVADPIKQHFRFEFGREKQSVGECWMTLE</sequence>
<dbReference type="Proteomes" id="UP000694892">
    <property type="component" value="Chromosome 8S"/>
</dbReference>
<evidence type="ECO:0000313" key="3">
    <source>
        <dbReference type="Proteomes" id="UP000694892"/>
    </source>
</evidence>
<gene>
    <name evidence="2" type="ORF">XELAEV_18042634mg</name>
</gene>